<feature type="transmembrane region" description="Helical" evidence="1">
    <location>
        <begin position="67"/>
        <end position="88"/>
    </location>
</feature>
<dbReference type="PANTHER" id="PTHR22911:SF137">
    <property type="entry name" value="SOLUTE CARRIER FAMILY 35 MEMBER G2-RELATED"/>
    <property type="match status" value="1"/>
</dbReference>
<feature type="transmembrane region" description="Helical" evidence="1">
    <location>
        <begin position="211"/>
        <end position="233"/>
    </location>
</feature>
<organism evidence="3">
    <name type="scientific">uncultured Dysgonomonas sp</name>
    <dbReference type="NCBI Taxonomy" id="206096"/>
    <lineage>
        <taxon>Bacteria</taxon>
        <taxon>Pseudomonadati</taxon>
        <taxon>Bacteroidota</taxon>
        <taxon>Bacteroidia</taxon>
        <taxon>Bacteroidales</taxon>
        <taxon>Dysgonomonadaceae</taxon>
        <taxon>Dysgonomonas</taxon>
        <taxon>environmental samples</taxon>
    </lineage>
</organism>
<feature type="transmembrane region" description="Helical" evidence="1">
    <location>
        <begin position="94"/>
        <end position="115"/>
    </location>
</feature>
<keyword evidence="1" id="KW-0812">Transmembrane</keyword>
<dbReference type="PANTHER" id="PTHR22911">
    <property type="entry name" value="ACYL-MALONYL CONDENSING ENZYME-RELATED"/>
    <property type="match status" value="1"/>
</dbReference>
<dbReference type="GO" id="GO:0016020">
    <property type="term" value="C:membrane"/>
    <property type="evidence" value="ECO:0007669"/>
    <property type="project" value="InterPro"/>
</dbReference>
<keyword evidence="1" id="KW-0472">Membrane</keyword>
<feature type="transmembrane region" description="Helical" evidence="1">
    <location>
        <begin position="240"/>
        <end position="260"/>
    </location>
</feature>
<evidence type="ECO:0000259" key="2">
    <source>
        <dbReference type="Pfam" id="PF00892"/>
    </source>
</evidence>
<dbReference type="Pfam" id="PF00892">
    <property type="entry name" value="EamA"/>
    <property type="match status" value="2"/>
</dbReference>
<feature type="domain" description="EamA" evidence="2">
    <location>
        <begin position="5"/>
        <end position="137"/>
    </location>
</feature>
<protein>
    <recommendedName>
        <fullName evidence="2">EamA domain-containing protein</fullName>
    </recommendedName>
</protein>
<feature type="transmembrane region" description="Helical" evidence="1">
    <location>
        <begin position="7"/>
        <end position="25"/>
    </location>
</feature>
<dbReference type="SUPFAM" id="SSF103481">
    <property type="entry name" value="Multidrug resistance efflux transporter EmrE"/>
    <property type="match status" value="2"/>
</dbReference>
<dbReference type="EMBL" id="FLUL01000001">
    <property type="protein sequence ID" value="SBW03460.1"/>
    <property type="molecule type" value="Genomic_DNA"/>
</dbReference>
<feature type="transmembrane region" description="Helical" evidence="1">
    <location>
        <begin position="179"/>
        <end position="199"/>
    </location>
</feature>
<feature type="transmembrane region" description="Helical" evidence="1">
    <location>
        <begin position="148"/>
        <end position="167"/>
    </location>
</feature>
<dbReference type="Gene3D" id="1.10.3730.20">
    <property type="match status" value="1"/>
</dbReference>
<evidence type="ECO:0000313" key="3">
    <source>
        <dbReference type="EMBL" id="SBW03460.1"/>
    </source>
</evidence>
<feature type="transmembrane region" description="Helical" evidence="1">
    <location>
        <begin position="122"/>
        <end position="142"/>
    </location>
</feature>
<reference evidence="3" key="1">
    <citation type="submission" date="2016-04" db="EMBL/GenBank/DDBJ databases">
        <authorList>
            <person name="Evans L.H."/>
            <person name="Alamgir A."/>
            <person name="Owens N."/>
            <person name="Weber N.D."/>
            <person name="Virtaneva K."/>
            <person name="Barbian K."/>
            <person name="Babar A."/>
            <person name="Rosenke K."/>
        </authorList>
    </citation>
    <scope>NUCLEOTIDE SEQUENCE</scope>
    <source>
        <strain evidence="3">86-2</strain>
    </source>
</reference>
<feature type="domain" description="EamA" evidence="2">
    <location>
        <begin position="148"/>
        <end position="283"/>
    </location>
</feature>
<accession>A0A212JVH2</accession>
<dbReference type="RefSeq" id="WP_296950072.1">
    <property type="nucleotide sequence ID" value="NZ_LT599021.1"/>
</dbReference>
<name>A0A212JVH2_9BACT</name>
<dbReference type="InterPro" id="IPR037185">
    <property type="entry name" value="EmrE-like"/>
</dbReference>
<sequence length="293" mass="31806">MSKSKGIALALISSGTFGLIAFFSIPLLKSGMHIPSILFYRSLLAAAFLGIVCLIRKRNFRISPKLAAQLLFLGLLYTMTSMGLIYSYNFISSGVATTIHFLYPVVVACMMIIFYKEKLSRNLLFAAVLALVGVALLCWSDTGFINTRGLLSVLMTVFTYSAYIVSLNRNSIKSLDPEVFTFYVMLFGAFIFSVFSYSTTGIEIVPNAMSWFNLIGLALFATVLSGLALVSAVKYAGSTITSILGSMEPVVATLVGILHFGEPFGWNSFFGLALVIGAVTLVIVTSKEKSLED</sequence>
<evidence type="ECO:0000256" key="1">
    <source>
        <dbReference type="SAM" id="Phobius"/>
    </source>
</evidence>
<proteinExistence type="predicted"/>
<keyword evidence="1" id="KW-1133">Transmembrane helix</keyword>
<feature type="transmembrane region" description="Helical" evidence="1">
    <location>
        <begin position="266"/>
        <end position="284"/>
    </location>
</feature>
<feature type="transmembrane region" description="Helical" evidence="1">
    <location>
        <begin position="37"/>
        <end position="55"/>
    </location>
</feature>
<dbReference type="AlphaFoldDB" id="A0A212JVH2"/>
<gene>
    <name evidence="3" type="ORF">KL86DYS2_12440</name>
</gene>
<dbReference type="InterPro" id="IPR000620">
    <property type="entry name" value="EamA_dom"/>
</dbReference>